<reference evidence="2" key="1">
    <citation type="journal article" date="2019" name="Int. J. Syst. Evol. Microbiol.">
        <title>The Global Catalogue of Microorganisms (GCM) 10K type strain sequencing project: providing services to taxonomists for standard genome sequencing and annotation.</title>
        <authorList>
            <consortium name="The Broad Institute Genomics Platform"/>
            <consortium name="The Broad Institute Genome Sequencing Center for Infectious Disease"/>
            <person name="Wu L."/>
            <person name="Ma J."/>
        </authorList>
    </citation>
    <scope>NUCLEOTIDE SEQUENCE [LARGE SCALE GENOMIC DNA]</scope>
    <source>
        <strain evidence="2">JCM 17329</strain>
    </source>
</reference>
<evidence type="ECO:0000313" key="1">
    <source>
        <dbReference type="EMBL" id="GAA3718461.1"/>
    </source>
</evidence>
<protein>
    <submittedName>
        <fullName evidence="1">Uncharacterized protein</fullName>
    </submittedName>
</protein>
<comment type="caution">
    <text evidence="1">The sequence shown here is derived from an EMBL/GenBank/DDBJ whole genome shotgun (WGS) entry which is preliminary data.</text>
</comment>
<keyword evidence="2" id="KW-1185">Reference proteome</keyword>
<evidence type="ECO:0000313" key="2">
    <source>
        <dbReference type="Proteomes" id="UP001501479"/>
    </source>
</evidence>
<name>A0ABP7EKW3_9GAMM</name>
<organism evidence="1 2">
    <name type="scientific">Oceanisphaera sediminis</name>
    <dbReference type="NCBI Taxonomy" id="981381"/>
    <lineage>
        <taxon>Bacteria</taxon>
        <taxon>Pseudomonadati</taxon>
        <taxon>Pseudomonadota</taxon>
        <taxon>Gammaproteobacteria</taxon>
        <taxon>Aeromonadales</taxon>
        <taxon>Aeromonadaceae</taxon>
        <taxon>Oceanisphaera</taxon>
    </lineage>
</organism>
<sequence length="69" mass="7551">MAQRSPHGWVYGVPEKQCALTDGNALGYKQDVSAMLLERRTGSSVGPQMWQLPTATSKMVVFITRPEAA</sequence>
<accession>A0ABP7EKW3</accession>
<dbReference type="Proteomes" id="UP001501479">
    <property type="component" value="Unassembled WGS sequence"/>
</dbReference>
<gene>
    <name evidence="1" type="ORF">GCM10022421_28290</name>
</gene>
<dbReference type="EMBL" id="BAABDS010000039">
    <property type="protein sequence ID" value="GAA3718461.1"/>
    <property type="molecule type" value="Genomic_DNA"/>
</dbReference>
<proteinExistence type="predicted"/>